<dbReference type="AlphaFoldDB" id="A0A8H6CY36"/>
<keyword evidence="2" id="KW-1133">Transmembrane helix</keyword>
<name>A0A8H6CY36_9HYPO</name>
<dbReference type="Proteomes" id="UP000544331">
    <property type="component" value="Unassembled WGS sequence"/>
</dbReference>
<reference evidence="3 4" key="1">
    <citation type="submission" date="2020-05" db="EMBL/GenBank/DDBJ databases">
        <title>Identification and distribution of gene clusters putatively required for synthesis of sphingolipid metabolism inhibitors in phylogenetically diverse species of the filamentous fungus Fusarium.</title>
        <authorList>
            <person name="Kim H.-S."/>
            <person name="Busman M."/>
            <person name="Brown D.W."/>
            <person name="Divon H."/>
            <person name="Uhlig S."/>
            <person name="Proctor R.H."/>
        </authorList>
    </citation>
    <scope>NUCLEOTIDE SEQUENCE [LARGE SCALE GENOMIC DNA]</scope>
    <source>
        <strain evidence="3 4">NRRL 66235</strain>
    </source>
</reference>
<evidence type="ECO:0000313" key="3">
    <source>
        <dbReference type="EMBL" id="KAF5696523.1"/>
    </source>
</evidence>
<feature type="transmembrane region" description="Helical" evidence="2">
    <location>
        <begin position="126"/>
        <end position="149"/>
    </location>
</feature>
<proteinExistence type="predicted"/>
<accession>A0A8H6CY36</accession>
<keyword evidence="4" id="KW-1185">Reference proteome</keyword>
<gene>
    <name evidence="3" type="ORF">FMUND_15663</name>
</gene>
<feature type="transmembrane region" description="Helical" evidence="2">
    <location>
        <begin position="47"/>
        <end position="71"/>
    </location>
</feature>
<evidence type="ECO:0000256" key="2">
    <source>
        <dbReference type="SAM" id="Phobius"/>
    </source>
</evidence>
<keyword evidence="1" id="KW-0175">Coiled coil</keyword>
<keyword evidence="2" id="KW-0472">Membrane</keyword>
<dbReference type="EMBL" id="JAAOAN010001174">
    <property type="protein sequence ID" value="KAF5696523.1"/>
    <property type="molecule type" value="Genomic_DNA"/>
</dbReference>
<feature type="non-terminal residue" evidence="3">
    <location>
        <position position="1"/>
    </location>
</feature>
<evidence type="ECO:0000313" key="4">
    <source>
        <dbReference type="Proteomes" id="UP000544331"/>
    </source>
</evidence>
<keyword evidence="2" id="KW-0812">Transmembrane</keyword>
<evidence type="ECO:0000256" key="1">
    <source>
        <dbReference type="SAM" id="Coils"/>
    </source>
</evidence>
<comment type="caution">
    <text evidence="3">The sequence shown here is derived from an EMBL/GenBank/DDBJ whole genome shotgun (WGS) entry which is preliminary data.</text>
</comment>
<sequence>MFLPYRAWLFGVLGAAGRMIFKFEDNQLPEEPATVVRKPPPIHRGDICISIAIGFLPVFAEAAATAIYVFFSTPLLPDRAVAAAAVVLGQPLIADRWLETTVNNVMCAKAVGVVNKFQPPGRDFGVGIWFSFGLFGQVIEGYAVVYGWYGSLDSVSATFDPPDTRSRKRKQSQEVLADTNAIWNKLQKLEAMINHRPARDIQGCDQSLLVQELRAEVADLGKQLASCQKKCADLEIEVAGLREAQANVDDGGGVELAGIREDIKTLENRID</sequence>
<dbReference type="OrthoDB" id="5058326at2759"/>
<feature type="coiled-coil region" evidence="1">
    <location>
        <begin position="210"/>
        <end position="244"/>
    </location>
</feature>
<organism evidence="3 4">
    <name type="scientific">Fusarium mundagurra</name>
    <dbReference type="NCBI Taxonomy" id="1567541"/>
    <lineage>
        <taxon>Eukaryota</taxon>
        <taxon>Fungi</taxon>
        <taxon>Dikarya</taxon>
        <taxon>Ascomycota</taxon>
        <taxon>Pezizomycotina</taxon>
        <taxon>Sordariomycetes</taxon>
        <taxon>Hypocreomycetidae</taxon>
        <taxon>Hypocreales</taxon>
        <taxon>Nectriaceae</taxon>
        <taxon>Fusarium</taxon>
        <taxon>Fusarium fujikuroi species complex</taxon>
    </lineage>
</organism>
<protein>
    <submittedName>
        <fullName evidence="3">Uncharacterized protein</fullName>
    </submittedName>
</protein>